<dbReference type="AlphaFoldDB" id="A0A6A7AAQ2"/>
<dbReference type="EMBL" id="MU006220">
    <property type="protein sequence ID" value="KAF2830233.1"/>
    <property type="molecule type" value="Genomic_DNA"/>
</dbReference>
<accession>A0A6A7AAQ2</accession>
<evidence type="ECO:0000313" key="2">
    <source>
        <dbReference type="EMBL" id="KAF2830233.1"/>
    </source>
</evidence>
<gene>
    <name evidence="2" type="ORF">CC86DRAFT_403536</name>
</gene>
<keyword evidence="3" id="KW-1185">Reference proteome</keyword>
<reference evidence="2" key="1">
    <citation type="journal article" date="2020" name="Stud. Mycol.">
        <title>101 Dothideomycetes genomes: a test case for predicting lifestyles and emergence of pathogens.</title>
        <authorList>
            <person name="Haridas S."/>
            <person name="Albert R."/>
            <person name="Binder M."/>
            <person name="Bloem J."/>
            <person name="Labutti K."/>
            <person name="Salamov A."/>
            <person name="Andreopoulos B."/>
            <person name="Baker S."/>
            <person name="Barry K."/>
            <person name="Bills G."/>
            <person name="Bluhm B."/>
            <person name="Cannon C."/>
            <person name="Castanera R."/>
            <person name="Culley D."/>
            <person name="Daum C."/>
            <person name="Ezra D."/>
            <person name="Gonzalez J."/>
            <person name="Henrissat B."/>
            <person name="Kuo A."/>
            <person name="Liang C."/>
            <person name="Lipzen A."/>
            <person name="Lutzoni F."/>
            <person name="Magnuson J."/>
            <person name="Mondo S."/>
            <person name="Nolan M."/>
            <person name="Ohm R."/>
            <person name="Pangilinan J."/>
            <person name="Park H.-J."/>
            <person name="Ramirez L."/>
            <person name="Alfaro M."/>
            <person name="Sun H."/>
            <person name="Tritt A."/>
            <person name="Yoshinaga Y."/>
            <person name="Zwiers L.-H."/>
            <person name="Turgeon B."/>
            <person name="Goodwin S."/>
            <person name="Spatafora J."/>
            <person name="Crous P."/>
            <person name="Grigoriev I."/>
        </authorList>
    </citation>
    <scope>NUCLEOTIDE SEQUENCE</scope>
    <source>
        <strain evidence="2">CBS 113818</strain>
    </source>
</reference>
<evidence type="ECO:0000256" key="1">
    <source>
        <dbReference type="SAM" id="MobiDB-lite"/>
    </source>
</evidence>
<name>A0A6A7AAQ2_9PLEO</name>
<evidence type="ECO:0000313" key="3">
    <source>
        <dbReference type="Proteomes" id="UP000799424"/>
    </source>
</evidence>
<sequence length="241" mass="27537">MTYPALIDATASDSATRLMHRFFIDYIAFLYSVDATAYKDALSTTSIRCEDDSDSDTEDPKEPVDSDATRSSILTPDERDRILSLAHLVKHTSKKVSRNRLHRITTSEAATIFSEIIAPTHQLRQYGPFAVYLLREYAEHKGVHRRKTGHYGNIPMLPFVGHFRLMQACLATRITQDGMFAKMVVPNGKTKRLLGDAVVRFADERWTKRDVELCTHAERPRPTLNERLQREVLARMSEKRG</sequence>
<feature type="compositionally biased region" description="Basic and acidic residues" evidence="1">
    <location>
        <begin position="58"/>
        <end position="68"/>
    </location>
</feature>
<protein>
    <submittedName>
        <fullName evidence="2">Uncharacterized protein</fullName>
    </submittedName>
</protein>
<organism evidence="2 3">
    <name type="scientific">Ophiobolus disseminans</name>
    <dbReference type="NCBI Taxonomy" id="1469910"/>
    <lineage>
        <taxon>Eukaryota</taxon>
        <taxon>Fungi</taxon>
        <taxon>Dikarya</taxon>
        <taxon>Ascomycota</taxon>
        <taxon>Pezizomycotina</taxon>
        <taxon>Dothideomycetes</taxon>
        <taxon>Pleosporomycetidae</taxon>
        <taxon>Pleosporales</taxon>
        <taxon>Pleosporineae</taxon>
        <taxon>Phaeosphaeriaceae</taxon>
        <taxon>Ophiobolus</taxon>
    </lineage>
</organism>
<feature type="region of interest" description="Disordered" evidence="1">
    <location>
        <begin position="48"/>
        <end position="72"/>
    </location>
</feature>
<proteinExistence type="predicted"/>
<dbReference type="Proteomes" id="UP000799424">
    <property type="component" value="Unassembled WGS sequence"/>
</dbReference>